<evidence type="ECO:0000256" key="4">
    <source>
        <dbReference type="HAMAP-Rule" id="MF_01681"/>
    </source>
</evidence>
<dbReference type="PANTHER" id="PTHR20371">
    <property type="entry name" value="ENOLASE-PHOSPHATASE E1"/>
    <property type="match status" value="1"/>
</dbReference>
<dbReference type="Gene3D" id="3.40.50.1000">
    <property type="entry name" value="HAD superfamily/HAD-like"/>
    <property type="match status" value="1"/>
</dbReference>
<dbReference type="Proteomes" id="UP001595630">
    <property type="component" value="Unassembled WGS sequence"/>
</dbReference>
<dbReference type="InterPro" id="IPR023943">
    <property type="entry name" value="Enolase-ppase_E1"/>
</dbReference>
<dbReference type="HAMAP" id="MF_01681">
    <property type="entry name" value="Salvage_MtnC"/>
    <property type="match status" value="1"/>
</dbReference>
<comment type="cofactor">
    <cofactor evidence="4">
        <name>Mg(2+)</name>
        <dbReference type="ChEBI" id="CHEBI:18420"/>
    </cofactor>
    <text evidence="4">Binds 1 Mg(2+) ion per subunit.</text>
</comment>
<evidence type="ECO:0000256" key="3">
    <source>
        <dbReference type="ARBA" id="ARBA00023167"/>
    </source>
</evidence>
<dbReference type="GO" id="GO:0043874">
    <property type="term" value="F:acireductone synthase activity"/>
    <property type="evidence" value="ECO:0007669"/>
    <property type="project" value="UniProtKB-EC"/>
</dbReference>
<dbReference type="PANTHER" id="PTHR20371:SF1">
    <property type="entry name" value="ENOLASE-PHOSPHATASE E1"/>
    <property type="match status" value="1"/>
</dbReference>
<dbReference type="CDD" id="cd01629">
    <property type="entry name" value="HAD_EP"/>
    <property type="match status" value="1"/>
</dbReference>
<dbReference type="NCBIfam" id="TIGR01691">
    <property type="entry name" value="enolase-ppase"/>
    <property type="match status" value="1"/>
</dbReference>
<comment type="function">
    <text evidence="4">Bifunctional enzyme that catalyzes the enolization of 2,3-diketo-5-methylthiopentyl-1-phosphate (DK-MTP-1-P) into the intermediate 2-hydroxy-3-keto-5-methylthiopentenyl-1-phosphate (HK-MTPenyl-1-P), which is then dephosphorylated to form the acireductone 1,2-dihydroxy-3-keto-5-methylthiopentene (DHK-MTPene).</text>
</comment>
<comment type="pathway">
    <text evidence="4">Amino-acid biosynthesis; L-methionine biosynthesis via salvage pathway; L-methionine from S-methyl-5-thio-alpha-D-ribose 1-phosphate: step 4/6.</text>
</comment>
<reference evidence="6" key="1">
    <citation type="journal article" date="2019" name="Int. J. Syst. Evol. Microbiol.">
        <title>The Global Catalogue of Microorganisms (GCM) 10K type strain sequencing project: providing services to taxonomists for standard genome sequencing and annotation.</title>
        <authorList>
            <consortium name="The Broad Institute Genomics Platform"/>
            <consortium name="The Broad Institute Genome Sequencing Center for Infectious Disease"/>
            <person name="Wu L."/>
            <person name="Ma J."/>
        </authorList>
    </citation>
    <scope>NUCLEOTIDE SEQUENCE [LARGE SCALE GENOMIC DNA]</scope>
    <source>
        <strain evidence="6">KCTC 42447</strain>
    </source>
</reference>
<dbReference type="SFLD" id="SFLDS00003">
    <property type="entry name" value="Haloacid_Dehalogenase"/>
    <property type="match status" value="1"/>
</dbReference>
<proteinExistence type="inferred from homology"/>
<dbReference type="PRINTS" id="PR00413">
    <property type="entry name" value="HADHALOGNASE"/>
</dbReference>
<protein>
    <recommendedName>
        <fullName evidence="4">Enolase-phosphatase E1</fullName>
        <ecNumber evidence="4">3.1.3.77</ecNumber>
    </recommendedName>
    <alternativeName>
        <fullName evidence="4">2,3-diketo-5-methylthio-1-phosphopentane phosphatase</fullName>
    </alternativeName>
</protein>
<dbReference type="SFLD" id="SFLDF00044">
    <property type="entry name" value="enolase-phosphatase"/>
    <property type="match status" value="1"/>
</dbReference>
<evidence type="ECO:0000256" key="1">
    <source>
        <dbReference type="ARBA" id="ARBA00022605"/>
    </source>
</evidence>
<dbReference type="InterPro" id="IPR036412">
    <property type="entry name" value="HAD-like_sf"/>
</dbReference>
<evidence type="ECO:0000313" key="5">
    <source>
        <dbReference type="EMBL" id="MFC3609583.1"/>
    </source>
</evidence>
<keyword evidence="3 4" id="KW-0486">Methionine biosynthesis</keyword>
<dbReference type="SFLD" id="SFLDG01129">
    <property type="entry name" value="C1.5:_HAD__Beta-PGM__Phosphata"/>
    <property type="match status" value="1"/>
</dbReference>
<name>A0ABV7T9Q9_9GAMM</name>
<evidence type="ECO:0000313" key="6">
    <source>
        <dbReference type="Proteomes" id="UP001595630"/>
    </source>
</evidence>
<dbReference type="Pfam" id="PF00702">
    <property type="entry name" value="Hydrolase"/>
    <property type="match status" value="1"/>
</dbReference>
<keyword evidence="1 4" id="KW-0028">Amino-acid biosynthesis</keyword>
<sequence length="227" mass="24364">MAVKAILTDIEGTTSAVSFVFDVLFPYARRHLPGFVRERAGTPEVAAQLDAVLGESGEPGVDLDRAIDILLQWIDSDRKATPLKALQGMIWQQGYEAGELKGHVYPDAVKALQAWHGEGYGLYVYSSGSIQAQKLIFGCSEAGDLTSLFSGYFDTTSGHKREAASYRRIAETIGVPPGDVLFLSDVVEELDAAAETGMKTCGLARQGGELAGHPTVTAFDTIYPASF</sequence>
<keyword evidence="2 4" id="KW-0378">Hydrolase</keyword>
<dbReference type="RefSeq" id="WP_386367319.1">
    <property type="nucleotide sequence ID" value="NZ_JBHRXZ010000029.1"/>
</dbReference>
<comment type="similarity">
    <text evidence="4">Belongs to the HAD-like hydrolase superfamily. MasA/MtnC family.</text>
</comment>
<gene>
    <name evidence="4 5" type="primary">mtnC</name>
    <name evidence="5" type="ORF">ACFOMF_17585</name>
</gene>
<dbReference type="InterPro" id="IPR023214">
    <property type="entry name" value="HAD_sf"/>
</dbReference>
<evidence type="ECO:0000256" key="2">
    <source>
        <dbReference type="ARBA" id="ARBA00022801"/>
    </source>
</evidence>
<dbReference type="Gene3D" id="1.10.720.60">
    <property type="match status" value="1"/>
</dbReference>
<dbReference type="SUPFAM" id="SSF56784">
    <property type="entry name" value="HAD-like"/>
    <property type="match status" value="1"/>
</dbReference>
<comment type="caution">
    <text evidence="5">The sequence shown here is derived from an EMBL/GenBank/DDBJ whole genome shotgun (WGS) entry which is preliminary data.</text>
</comment>
<comment type="subunit">
    <text evidence="4">Monomer.</text>
</comment>
<comment type="pathway">
    <text evidence="4">Amino-acid biosynthesis; L-methionine biosynthesis via salvage pathway; L-methionine from S-methyl-5-thio-alpha-D-ribose 1-phosphate: step 3/6.</text>
</comment>
<dbReference type="EC" id="3.1.3.77" evidence="4"/>
<keyword evidence="6" id="KW-1185">Reference proteome</keyword>
<dbReference type="InterPro" id="IPR006439">
    <property type="entry name" value="HAD-SF_hydro_IA"/>
</dbReference>
<dbReference type="NCBIfam" id="TIGR01549">
    <property type="entry name" value="HAD-SF-IA-v1"/>
    <property type="match status" value="1"/>
</dbReference>
<organism evidence="5 6">
    <name type="scientific">Stutzerimonas tarimensis</name>
    <dbReference type="NCBI Taxonomy" id="1507735"/>
    <lineage>
        <taxon>Bacteria</taxon>
        <taxon>Pseudomonadati</taxon>
        <taxon>Pseudomonadota</taxon>
        <taxon>Gammaproteobacteria</taxon>
        <taxon>Pseudomonadales</taxon>
        <taxon>Pseudomonadaceae</taxon>
        <taxon>Stutzerimonas</taxon>
    </lineage>
</organism>
<dbReference type="EMBL" id="JBHRXZ010000029">
    <property type="protein sequence ID" value="MFC3609583.1"/>
    <property type="molecule type" value="Genomic_DNA"/>
</dbReference>
<dbReference type="SFLD" id="SFLDG01133">
    <property type="entry name" value="C1.5.4:_Enolase-phosphatase_Li"/>
    <property type="match status" value="1"/>
</dbReference>
<comment type="catalytic activity">
    <reaction evidence="4">
        <text>5-methylsulfanyl-2,3-dioxopentyl phosphate + H2O = 1,2-dihydroxy-5-(methylsulfanyl)pent-1-en-3-one + phosphate</text>
        <dbReference type="Rhea" id="RHEA:21700"/>
        <dbReference type="ChEBI" id="CHEBI:15377"/>
        <dbReference type="ChEBI" id="CHEBI:43474"/>
        <dbReference type="ChEBI" id="CHEBI:49252"/>
        <dbReference type="ChEBI" id="CHEBI:58828"/>
        <dbReference type="EC" id="3.1.3.77"/>
    </reaction>
</comment>
<accession>A0ABV7T9Q9</accession>
<keyword evidence="4" id="KW-0479">Metal-binding</keyword>
<keyword evidence="4" id="KW-0460">Magnesium</keyword>